<evidence type="ECO:0000313" key="2">
    <source>
        <dbReference type="Proteomes" id="UP001500729"/>
    </source>
</evidence>
<dbReference type="RefSeq" id="WP_009944428.1">
    <property type="nucleotide sequence ID" value="NZ_BAAAGS010000020.1"/>
</dbReference>
<proteinExistence type="predicted"/>
<reference evidence="2" key="1">
    <citation type="journal article" date="2019" name="Int. J. Syst. Evol. Microbiol.">
        <title>The Global Catalogue of Microorganisms (GCM) 10K type strain sequencing project: providing services to taxonomists for standard genome sequencing and annotation.</title>
        <authorList>
            <consortium name="The Broad Institute Genomics Platform"/>
            <consortium name="The Broad Institute Genome Sequencing Center for Infectious Disease"/>
            <person name="Wu L."/>
            <person name="Ma J."/>
        </authorList>
    </citation>
    <scope>NUCLEOTIDE SEQUENCE [LARGE SCALE GENOMIC DNA]</scope>
    <source>
        <strain evidence="2">JCM 10303</strain>
    </source>
</reference>
<name>A0ABP3N3K0_SACER</name>
<comment type="caution">
    <text evidence="1">The sequence shown here is derived from an EMBL/GenBank/DDBJ whole genome shotgun (WGS) entry which is preliminary data.</text>
</comment>
<protein>
    <submittedName>
        <fullName evidence="1">Uncharacterized protein</fullName>
    </submittedName>
</protein>
<gene>
    <name evidence="1" type="ORF">GCM10009533_33800</name>
</gene>
<dbReference type="EMBL" id="BAAAGS010000020">
    <property type="protein sequence ID" value="GAA0531886.1"/>
    <property type="molecule type" value="Genomic_DNA"/>
</dbReference>
<dbReference type="Proteomes" id="UP001500729">
    <property type="component" value="Unassembled WGS sequence"/>
</dbReference>
<sequence length="111" mass="11794">MAGLALAAQLALASHSCTGGLFPTVRHFPEPNARAAVLADLCHLLQGLAPPERRTVAPAGLLHGSGIGRHVVPHRADRVAMRHYGMLDTLGRAIAWILAVRTAHRSSARRS</sequence>
<accession>A0ABP3N3K0</accession>
<organism evidence="1 2">
    <name type="scientific">Saccharopolyspora erythraea</name>
    <name type="common">Streptomyces erythraeus</name>
    <dbReference type="NCBI Taxonomy" id="1836"/>
    <lineage>
        <taxon>Bacteria</taxon>
        <taxon>Bacillati</taxon>
        <taxon>Actinomycetota</taxon>
        <taxon>Actinomycetes</taxon>
        <taxon>Pseudonocardiales</taxon>
        <taxon>Pseudonocardiaceae</taxon>
        <taxon>Saccharopolyspora</taxon>
    </lineage>
</organism>
<keyword evidence="2" id="KW-1185">Reference proteome</keyword>
<evidence type="ECO:0000313" key="1">
    <source>
        <dbReference type="EMBL" id="GAA0531886.1"/>
    </source>
</evidence>